<dbReference type="InterPro" id="IPR002404">
    <property type="entry name" value="IRS_PTB"/>
</dbReference>
<keyword evidence="6" id="KW-0175">Coiled coil</keyword>
<evidence type="ECO:0000259" key="8">
    <source>
        <dbReference type="PROSITE" id="PS50945"/>
    </source>
</evidence>
<keyword evidence="3" id="KW-0963">Cytoplasm</keyword>
<dbReference type="InterPro" id="IPR019747">
    <property type="entry name" value="FERM_CS"/>
</dbReference>
<dbReference type="SUPFAM" id="SSF47220">
    <property type="entry name" value="alpha-catenin/vinculin-like"/>
    <property type="match status" value="5"/>
</dbReference>
<dbReference type="GO" id="GO:0005886">
    <property type="term" value="C:plasma membrane"/>
    <property type="evidence" value="ECO:0007669"/>
    <property type="project" value="TreeGrafter"/>
</dbReference>
<dbReference type="InterPro" id="IPR036723">
    <property type="entry name" value="Alpha-catenin/vinculin-like_sf"/>
</dbReference>
<dbReference type="FunCoup" id="A0A152A391">
    <property type="interactions" value="1"/>
</dbReference>
<dbReference type="Pfam" id="PF21692">
    <property type="entry name" value="Talin_R4"/>
    <property type="match status" value="1"/>
</dbReference>
<dbReference type="InterPro" id="IPR011993">
    <property type="entry name" value="PH-like_dom_sf"/>
</dbReference>
<dbReference type="OMA" id="NMVKHSK"/>
<dbReference type="GO" id="GO:0051015">
    <property type="term" value="F:actin filament binding"/>
    <property type="evidence" value="ECO:0007669"/>
    <property type="project" value="InterPro"/>
</dbReference>
<feature type="domain" description="FERM" evidence="7">
    <location>
        <begin position="84"/>
        <end position="364"/>
    </location>
</feature>
<dbReference type="SMART" id="SM01244">
    <property type="entry name" value="IRS"/>
    <property type="match status" value="1"/>
</dbReference>
<evidence type="ECO:0000256" key="2">
    <source>
        <dbReference type="ARBA" id="ARBA00004544"/>
    </source>
</evidence>
<comment type="caution">
    <text evidence="9">The sequence shown here is derived from an EMBL/GenBank/DDBJ whole genome shotgun (WGS) entry which is preliminary data.</text>
</comment>
<dbReference type="InParanoid" id="A0A152A391"/>
<dbReference type="Gene3D" id="2.30.29.30">
    <property type="entry name" value="Pleckstrin-homology domain (PH domain)/Phosphotyrosine-binding domain (PTB)"/>
    <property type="match status" value="1"/>
</dbReference>
<dbReference type="GO" id="GO:0005856">
    <property type="term" value="C:cytoskeleton"/>
    <property type="evidence" value="ECO:0007669"/>
    <property type="project" value="UniProtKB-SubCell"/>
</dbReference>
<evidence type="ECO:0000259" key="7">
    <source>
        <dbReference type="PROSITE" id="PS50057"/>
    </source>
</evidence>
<dbReference type="InterPro" id="IPR000299">
    <property type="entry name" value="FERM_domain"/>
</dbReference>
<protein>
    <submittedName>
        <fullName evidence="9">Filopodin</fullName>
    </submittedName>
</protein>
<dbReference type="PROSITE" id="PS50945">
    <property type="entry name" value="I_LWEQ"/>
    <property type="match status" value="1"/>
</dbReference>
<dbReference type="CDD" id="cd10569">
    <property type="entry name" value="FERM_C_Talin"/>
    <property type="match status" value="1"/>
</dbReference>
<dbReference type="EMBL" id="LODT01000013">
    <property type="protein sequence ID" value="KYR00680.1"/>
    <property type="molecule type" value="Genomic_DNA"/>
</dbReference>
<dbReference type="InterPro" id="IPR035964">
    <property type="entry name" value="I/LWEQ_dom_sf"/>
</dbReference>
<dbReference type="Proteomes" id="UP000076078">
    <property type="component" value="Unassembled WGS sequence"/>
</dbReference>
<evidence type="ECO:0000313" key="9">
    <source>
        <dbReference type="EMBL" id="KYR00680.1"/>
    </source>
</evidence>
<dbReference type="Gene3D" id="1.20.80.10">
    <property type="match status" value="1"/>
</dbReference>
<dbReference type="SUPFAM" id="SSF109885">
    <property type="entry name" value="I/LWEQ domain"/>
    <property type="match status" value="2"/>
</dbReference>
<dbReference type="InterPro" id="IPR035963">
    <property type="entry name" value="FERM_2"/>
</dbReference>
<reference evidence="9 10" key="1">
    <citation type="submission" date="2015-12" db="EMBL/GenBank/DDBJ databases">
        <title>Dictyostelia acquired genes for synthesis and detection of signals that induce cell-type specialization by lateral gene transfer from prokaryotes.</title>
        <authorList>
            <person name="Gloeckner G."/>
            <person name="Schaap P."/>
        </authorList>
    </citation>
    <scope>NUCLEOTIDE SEQUENCE [LARGE SCALE GENOMIC DNA]</scope>
    <source>
        <strain evidence="9 10">TK</strain>
    </source>
</reference>
<dbReference type="Pfam" id="PF16511">
    <property type="entry name" value="FERM_f0"/>
    <property type="match status" value="1"/>
</dbReference>
<dbReference type="CDD" id="cd17090">
    <property type="entry name" value="FERM_F1_TLN"/>
    <property type="match status" value="1"/>
</dbReference>
<proteinExistence type="predicted"/>
<evidence type="ECO:0000256" key="6">
    <source>
        <dbReference type="SAM" id="Coils"/>
    </source>
</evidence>
<dbReference type="FunFam" id="2.30.29.30:FF:000028">
    <property type="entry name" value="Talin 2"/>
    <property type="match status" value="1"/>
</dbReference>
<evidence type="ECO:0000313" key="10">
    <source>
        <dbReference type="Proteomes" id="UP000076078"/>
    </source>
</evidence>
<gene>
    <name evidence="9" type="ORF">DLAC_02719</name>
</gene>
<evidence type="ECO:0000256" key="1">
    <source>
        <dbReference type="ARBA" id="ARBA00004245"/>
    </source>
</evidence>
<dbReference type="Pfam" id="PF21865">
    <property type="entry name" value="TLN1-like_RS"/>
    <property type="match status" value="3"/>
</dbReference>
<dbReference type="Pfam" id="PF02174">
    <property type="entry name" value="IRS"/>
    <property type="match status" value="1"/>
</dbReference>
<dbReference type="InterPro" id="IPR049108">
    <property type="entry name" value="Talin_R4"/>
</dbReference>
<dbReference type="PANTHER" id="PTHR19981">
    <property type="entry name" value="TALIN"/>
    <property type="match status" value="1"/>
</dbReference>
<dbReference type="Gene3D" id="1.20.120.230">
    <property type="entry name" value="Alpha-catenin/vinculin-like"/>
    <property type="match status" value="2"/>
</dbReference>
<dbReference type="CDD" id="cd17089">
    <property type="entry name" value="FERM_F0_TLN"/>
    <property type="match status" value="1"/>
</dbReference>
<evidence type="ECO:0000256" key="5">
    <source>
        <dbReference type="ARBA" id="ARBA00023212"/>
    </source>
</evidence>
<keyword evidence="5" id="KW-0206">Cytoskeleton</keyword>
<feature type="domain" description="I/LWEQ" evidence="8">
    <location>
        <begin position="2248"/>
        <end position="2488"/>
    </location>
</feature>
<dbReference type="STRING" id="361077.A0A152A391"/>
<dbReference type="OrthoDB" id="10262320at2759"/>
<comment type="subcellular location">
    <subcellularLocation>
        <location evidence="2">Cytoplasm</location>
        <location evidence="2">Cell cortex</location>
    </subcellularLocation>
    <subcellularLocation>
        <location evidence="1">Cytoplasm</location>
        <location evidence="1">Cytoskeleton</location>
    </subcellularLocation>
</comment>
<dbReference type="InterPro" id="IPR002558">
    <property type="entry name" value="ILWEQ_dom"/>
</dbReference>
<dbReference type="Gene3D" id="3.10.20.90">
    <property type="entry name" value="Phosphatidylinositol 3-kinase Catalytic Subunit, Chain A, domain 1"/>
    <property type="match status" value="2"/>
</dbReference>
<dbReference type="Pfam" id="PF01608">
    <property type="entry name" value="I_LWEQ"/>
    <property type="match status" value="1"/>
</dbReference>
<dbReference type="SUPFAM" id="SSF47031">
    <property type="entry name" value="Second domain of FERM"/>
    <property type="match status" value="1"/>
</dbReference>
<dbReference type="SMART" id="SM00295">
    <property type="entry name" value="B41"/>
    <property type="match status" value="1"/>
</dbReference>
<dbReference type="Gene3D" id="1.20.1410.10">
    <property type="entry name" value="I/LWEQ domain"/>
    <property type="match status" value="1"/>
</dbReference>
<dbReference type="GO" id="GO:0098609">
    <property type="term" value="P:cell-cell adhesion"/>
    <property type="evidence" value="ECO:0007669"/>
    <property type="project" value="TreeGrafter"/>
</dbReference>
<dbReference type="InterPro" id="IPR014352">
    <property type="entry name" value="FERM/acyl-CoA-bd_prot_sf"/>
</dbReference>
<dbReference type="PROSITE" id="PS00661">
    <property type="entry name" value="FERM_2"/>
    <property type="match status" value="1"/>
</dbReference>
<dbReference type="InterPro" id="IPR032425">
    <property type="entry name" value="FERM_f0"/>
</dbReference>
<dbReference type="InterPro" id="IPR019749">
    <property type="entry name" value="Band_41_domain"/>
</dbReference>
<sequence>MSLSLKISIVASNTVKTLRFAPDQSVNEVIQHIKEKTGEGGEDHGLFTPFIDGKQSARWLLPEKTLQFYDINSESTIEYKKKHRPQKIKLLDETIKTQLIDESAKVSEVVNQISKKMGIKNPEEYSLMRETTGEWLNTNQILSEQGIAETELLILKKKFFFNDANIDRNDPVQLHLLYVQCRDSIVGGSYPTLREESINLAALHCQIFMGDFNPTKHVPGSLAVKEFVPQQWVKTKGIEKDIYREYKKLVSMSEVNAKYRYVQLCRSLKTYGMTSFDVKIRDRKKLVDHILGVTREQLILMLTETKEVLKSYPLKHIRRWAATEKSFTLDFGDHETEYLILHTMNPESISQLISGYIEIIMKSRRDATKTIDVEDTSIGQVEQVAVKKGSVTTSSTYSGYQGSGNPNQYQVSPSQQIPITDLKNALRATDLLIGELNSMRGGQSVQGQTFSRSFTTLTPQQYKHQLISHSNAIATAATALFHDMSNPPSSGGIAASQQNILKRAQIIMAELNTVGTSAKNAAYFPELASFSDEILGVATKISESMARLLQTASQIQGDHADDKGRQLAQHEVFSISALAKMMVAVCDNDYVTESSSNLLIECAKGVASAISQMLELGNDKINLIDDEILFQQVQSTIKATELNSQEFLTTTEQLASTAAHQESKKSIAALSQATLTNVNSLLTTFKSGDIPQQDYLALQTKVSDIMDSMNLVTYALDCVEQEQKISISSNGTEIGAGESVNMGNLAEEFASVANDLTSSIMLLRNNLKNPETIMESYKVIANNANRLINCAKSVASRADPQSQQRLFNSANAVFESVAVLSNHCKSLVKTPDNQSLHSTIMETAGHLQFLTQNMSADAGKIANITALRDHSKDMISHVSHLISTSRASVSHLPDQSATSLLKASKDVSDALSKLMVGIKRVVQDPKSESIQVELLNLSQKQSLAPMNLVSTSKRLAAKISDPNQKQALIFSSDAASQSVQRLMKTCENYKKVCGHLEIEEALEAFDSTISDLDTTEIAIQGGFLDTIPGQTREGSTELLMVSIKDLNNANQELITEIRVNPSRLGELVKNSTSSASQVALASKSLISVTNGKAAQKKLMAVTKQLMNDMEQLVRASRSVSTNPNDPGADLLLDAASQDVGISVASLVGAASHIDCKELEEASADITQLIAVKLHPEFICHPTESFSYYVEELVPSSKALSAAILQIVSMARNKNIKGLGASSKITASTITTLVGHCVNAIALADNEGTKQSIQLATTALGNQVTSLLDFAKARVANYKDPIYDQNLLQASKSVEDTIAKVIRSLGSGGGNQLCDEAIDRIIESTRTLEQTFVPDASGIPTTTLEMNNQQSLLALTETSKKLGSLTSNLVSQKNNSEHLGNNATEASHLISEMIENVKQVVVSTISSSPPDMLIPCKTILDNTAVINGNMGNIQTVITSARMIAAQTSQLLSVGKEKVSALSEDDEQVQPIRDSIIKATQQLAMSTSSLAKGVKALSQKEPGYQQLMNQAVKDIELATGHLLISTSTPSMERGINNSDFEKLLSTCRSVSTNTSQLITSANASATKPKDMELSGNLSESAISMSNAIKEILKVSSSMMPGVNFCEEAIEVAQRAISDLSSMSLSVAVGSFDSKNNNRDGVTHLEAQEAMVEITKSIGKGINELLKASRQSPEAIGVTAKSLSYIAPSLVNTTKTSLATTQDQDEQNNIVTESKNLGDSILKLAQASLVASSNPSKETYQTIVTKCTDASDAMNKLVAQISSGVNLYKDLDESIEKIKQSVINSQVKTDESSTRSYQEYKDEINNNTKDLTIALKSLVATDQSNLVQISTVSKDVANYVSNIAQSVSSILTTTSDPKIRDSIIVNAKQVVSASGDIIQFLKLATTDKNLQSVGKLNDNFKVASDGITRFLQSIKQGAIGEILSDAAIDQIRKVISDLDAYSLFAAAGQLDLEQSTPIPSGEMGKQNHLKNLQKDVVLNAKVLIVSGSQLVGSSKGTQENLGAATTKLAQTVQQLIKFAKEIASVLSDPDSQLDILSASKALSIACQQLVLAGKDAQRFKKDATAFRSLGKAAEAVAEAVGQFLTSVYTAIADAGKGLKELEKSYVQISNYHDKPENLLSNQKATPEIFAQSAREVAKSSIEVVTAYSTSQDELVKSSQLITNNVKDFISNSKGITNQLGDDEATKSKVQESVKGVTLTVLNLIKQVKDQEKVGSNVSTAQIAASTRAVAEKIQSTLLLSKTLPGGQNIQVEEEDTEDLEQTAENELLACVKSIEAATANLLASRPKTTSKVLDANGIAATIVDASSAIAKAVSKLVSSAAVAQSKRRETNLQSGSLYKKDPTWSNGLISASKHVAGATTRLVEAAIKSTKGNFEEEELIVTARQVAAATAQLVTASRAKSGDDPQSQAAHMSLSQAAKAVAAATSELVAAAKAASAFEEQQIEEDNQEFNFTGSKVKELEQQVKILKLEKELEMARKQMLNTRKQNYQNAPKK</sequence>
<dbReference type="Gene3D" id="1.20.1420.10">
    <property type="entry name" value="Talin, central domain"/>
    <property type="match status" value="7"/>
</dbReference>
<dbReference type="FunFam" id="1.20.80.10:FF:000007">
    <property type="entry name" value="Talin 2"/>
    <property type="match status" value="1"/>
</dbReference>
<accession>A0A152A391</accession>
<dbReference type="InterPro" id="IPR019748">
    <property type="entry name" value="FERM_central"/>
</dbReference>
<dbReference type="PROSITE" id="PS50057">
    <property type="entry name" value="FERM_3"/>
    <property type="match status" value="1"/>
</dbReference>
<name>A0A152A391_TIELA</name>
<keyword evidence="4" id="KW-0009">Actin-binding</keyword>
<dbReference type="CDD" id="cd14473">
    <property type="entry name" value="FERM_B-lobe"/>
    <property type="match status" value="1"/>
</dbReference>
<dbReference type="PROSITE" id="PS00660">
    <property type="entry name" value="FERM_1"/>
    <property type="match status" value="1"/>
</dbReference>
<dbReference type="Pfam" id="PF00373">
    <property type="entry name" value="FERM_M"/>
    <property type="match status" value="1"/>
</dbReference>
<dbReference type="SUPFAM" id="SSF50729">
    <property type="entry name" value="PH domain-like"/>
    <property type="match status" value="1"/>
</dbReference>
<evidence type="ECO:0000256" key="3">
    <source>
        <dbReference type="ARBA" id="ARBA00022490"/>
    </source>
</evidence>
<dbReference type="GO" id="GO:0005938">
    <property type="term" value="C:cell cortex"/>
    <property type="evidence" value="ECO:0007669"/>
    <property type="project" value="UniProtKB-SubCell"/>
</dbReference>
<dbReference type="InterPro" id="IPR054060">
    <property type="entry name" value="TLN1-like_RS"/>
</dbReference>
<dbReference type="GO" id="GO:0030036">
    <property type="term" value="P:actin cytoskeleton organization"/>
    <property type="evidence" value="ECO:0007669"/>
    <property type="project" value="TreeGrafter"/>
</dbReference>
<evidence type="ECO:0000256" key="4">
    <source>
        <dbReference type="ARBA" id="ARBA00023203"/>
    </source>
</evidence>
<dbReference type="PANTHER" id="PTHR19981:SF1">
    <property type="entry name" value="RHEA, ISOFORM B"/>
    <property type="match status" value="1"/>
</dbReference>
<dbReference type="SMART" id="SM00307">
    <property type="entry name" value="ILWEQ"/>
    <property type="match status" value="1"/>
</dbReference>
<organism evidence="9 10">
    <name type="scientific">Tieghemostelium lacteum</name>
    <name type="common">Slime mold</name>
    <name type="synonym">Dictyostelium lacteum</name>
    <dbReference type="NCBI Taxonomy" id="361077"/>
    <lineage>
        <taxon>Eukaryota</taxon>
        <taxon>Amoebozoa</taxon>
        <taxon>Evosea</taxon>
        <taxon>Eumycetozoa</taxon>
        <taxon>Dictyostelia</taxon>
        <taxon>Dictyosteliales</taxon>
        <taxon>Raperosteliaceae</taxon>
        <taxon>Tieghemostelium</taxon>
    </lineage>
</organism>
<feature type="coiled-coil region" evidence="6">
    <location>
        <begin position="2440"/>
        <end position="2483"/>
    </location>
</feature>
<keyword evidence="10" id="KW-1185">Reference proteome</keyword>